<dbReference type="InterPro" id="IPR014755">
    <property type="entry name" value="Cu-Rt/internalin_Ig-like"/>
</dbReference>
<dbReference type="Pfam" id="PF04234">
    <property type="entry name" value="CopC"/>
    <property type="match status" value="1"/>
</dbReference>
<keyword evidence="6" id="KW-0472">Membrane</keyword>
<dbReference type="AlphaFoldDB" id="A0A6J7CWC1"/>
<evidence type="ECO:0000256" key="6">
    <source>
        <dbReference type="SAM" id="Phobius"/>
    </source>
</evidence>
<evidence type="ECO:0000259" key="7">
    <source>
        <dbReference type="Pfam" id="PF04234"/>
    </source>
</evidence>
<proteinExistence type="predicted"/>
<dbReference type="Gene3D" id="2.60.40.1220">
    <property type="match status" value="1"/>
</dbReference>
<dbReference type="GO" id="GO:0046688">
    <property type="term" value="P:response to copper ion"/>
    <property type="evidence" value="ECO:0007669"/>
    <property type="project" value="InterPro"/>
</dbReference>
<dbReference type="EMBL" id="CAFBLG010000025">
    <property type="protein sequence ID" value="CAB4860974.1"/>
    <property type="molecule type" value="Genomic_DNA"/>
</dbReference>
<organism evidence="8">
    <name type="scientific">freshwater metagenome</name>
    <dbReference type="NCBI Taxonomy" id="449393"/>
    <lineage>
        <taxon>unclassified sequences</taxon>
        <taxon>metagenomes</taxon>
        <taxon>ecological metagenomes</taxon>
    </lineage>
</organism>
<dbReference type="PANTHER" id="PTHR34820:SF4">
    <property type="entry name" value="INNER MEMBRANE PROTEIN YEBZ"/>
    <property type="match status" value="1"/>
</dbReference>
<evidence type="ECO:0000256" key="4">
    <source>
        <dbReference type="ARBA" id="ARBA00023008"/>
    </source>
</evidence>
<sequence length="192" mass="20460">MKRLVQVISLSMFVFLGTNIAAATSIVSTSPTAGSILSISPSAVSIKANSDLVEGANSIEVTNPSGVRVDDGSVQVQGSVLLVGLKPLETSGTYTVSYSLMVIDEESASGTFTFIYNSPGEVTMATPEPTTSEDPLSTNNPNRLTDLFVVALLIFAFIVLVFLSRYAKKTFNTPSKPKVQRKNPSTSKKFLK</sequence>
<dbReference type="InterPro" id="IPR032694">
    <property type="entry name" value="CopC/D"/>
</dbReference>
<comment type="subcellular location">
    <subcellularLocation>
        <location evidence="1">Cell envelope</location>
    </subcellularLocation>
</comment>
<dbReference type="GO" id="GO:0006825">
    <property type="term" value="P:copper ion transport"/>
    <property type="evidence" value="ECO:0007669"/>
    <property type="project" value="InterPro"/>
</dbReference>
<keyword evidence="6" id="KW-1133">Transmembrane helix</keyword>
<keyword evidence="2" id="KW-0479">Metal-binding</keyword>
<gene>
    <name evidence="8" type="ORF">UFOPK3295_00423</name>
</gene>
<protein>
    <submittedName>
        <fullName evidence="8">Unannotated protein</fullName>
    </submittedName>
</protein>
<dbReference type="PANTHER" id="PTHR34820">
    <property type="entry name" value="INNER MEMBRANE PROTEIN YEBZ"/>
    <property type="match status" value="1"/>
</dbReference>
<evidence type="ECO:0000313" key="8">
    <source>
        <dbReference type="EMBL" id="CAB4860974.1"/>
    </source>
</evidence>
<feature type="compositionally biased region" description="Polar residues" evidence="5">
    <location>
        <begin position="182"/>
        <end position="192"/>
    </location>
</feature>
<dbReference type="SUPFAM" id="SSF81296">
    <property type="entry name" value="E set domains"/>
    <property type="match status" value="1"/>
</dbReference>
<evidence type="ECO:0000256" key="1">
    <source>
        <dbReference type="ARBA" id="ARBA00004196"/>
    </source>
</evidence>
<reference evidence="8" key="1">
    <citation type="submission" date="2020-05" db="EMBL/GenBank/DDBJ databases">
        <authorList>
            <person name="Chiriac C."/>
            <person name="Salcher M."/>
            <person name="Ghai R."/>
            <person name="Kavagutti S V."/>
        </authorList>
    </citation>
    <scope>NUCLEOTIDE SEQUENCE</scope>
</reference>
<dbReference type="InterPro" id="IPR007348">
    <property type="entry name" value="CopC_dom"/>
</dbReference>
<dbReference type="GO" id="GO:0042597">
    <property type="term" value="C:periplasmic space"/>
    <property type="evidence" value="ECO:0007669"/>
    <property type="project" value="InterPro"/>
</dbReference>
<feature type="transmembrane region" description="Helical" evidence="6">
    <location>
        <begin position="147"/>
        <end position="167"/>
    </location>
</feature>
<evidence type="ECO:0000256" key="5">
    <source>
        <dbReference type="SAM" id="MobiDB-lite"/>
    </source>
</evidence>
<name>A0A6J7CWC1_9ZZZZ</name>
<keyword evidence="6" id="KW-0812">Transmembrane</keyword>
<evidence type="ECO:0000256" key="2">
    <source>
        <dbReference type="ARBA" id="ARBA00022723"/>
    </source>
</evidence>
<feature type="domain" description="CopC" evidence="7">
    <location>
        <begin position="25"/>
        <end position="114"/>
    </location>
</feature>
<feature type="region of interest" description="Disordered" evidence="5">
    <location>
        <begin position="173"/>
        <end position="192"/>
    </location>
</feature>
<keyword evidence="4" id="KW-0186">Copper</keyword>
<dbReference type="GO" id="GO:0005886">
    <property type="term" value="C:plasma membrane"/>
    <property type="evidence" value="ECO:0007669"/>
    <property type="project" value="TreeGrafter"/>
</dbReference>
<keyword evidence="3" id="KW-0732">Signal</keyword>
<evidence type="ECO:0000256" key="3">
    <source>
        <dbReference type="ARBA" id="ARBA00022729"/>
    </source>
</evidence>
<accession>A0A6J7CWC1</accession>
<dbReference type="GO" id="GO:0005507">
    <property type="term" value="F:copper ion binding"/>
    <property type="evidence" value="ECO:0007669"/>
    <property type="project" value="InterPro"/>
</dbReference>
<dbReference type="GO" id="GO:0030313">
    <property type="term" value="C:cell envelope"/>
    <property type="evidence" value="ECO:0007669"/>
    <property type="project" value="UniProtKB-SubCell"/>
</dbReference>
<dbReference type="InterPro" id="IPR014756">
    <property type="entry name" value="Ig_E-set"/>
</dbReference>